<dbReference type="Gene3D" id="3.40.91.30">
    <property type="match status" value="1"/>
</dbReference>
<dbReference type="Proteomes" id="UP000011137">
    <property type="component" value="Segment"/>
</dbReference>
<feature type="compositionally biased region" description="Basic and acidic residues" evidence="1">
    <location>
        <begin position="71"/>
        <end position="82"/>
    </location>
</feature>
<dbReference type="InterPro" id="IPR003611">
    <property type="entry name" value="NUMOD3"/>
</dbReference>
<evidence type="ECO:0000313" key="3">
    <source>
        <dbReference type="EMBL" id="AGC34407.1"/>
    </source>
</evidence>
<dbReference type="Pfam" id="PF07460">
    <property type="entry name" value="NUMOD3"/>
    <property type="match status" value="1"/>
</dbReference>
<sequence>MKCPYPGCEDESDTKRGLKIHHKLKHGETLDIEASLPESHRKKVSEGNKRAWDENRESYTESEEFTNRGAMSDEEKQKRSEACSENAPWKDVASEDHPWYGREHTEESIEKMSEAAEGHEPRGPNIIHHDELDHIVRSSWEKEVALLLVRAGIEYEYEPELYDLDGINYYPDFRVGDTIIEVKGYADEHSIEKAQRFIEQHPDTTYIVVGDQEMPADIKMQYEERETLVEEMVHRKNRLAP</sequence>
<evidence type="ECO:0000313" key="4">
    <source>
        <dbReference type="Proteomes" id="UP000011137"/>
    </source>
</evidence>
<evidence type="ECO:0000256" key="1">
    <source>
        <dbReference type="SAM" id="MobiDB-lite"/>
    </source>
</evidence>
<dbReference type="OrthoDB" id="29971at10239"/>
<feature type="region of interest" description="Disordered" evidence="1">
    <location>
        <begin position="30"/>
        <end position="125"/>
    </location>
</feature>
<gene>
    <name evidence="3" type="primary">37</name>
    <name evidence="3" type="ORF">HVTV1_37</name>
</gene>
<dbReference type="KEGG" id="vg:14477278"/>
<organism evidence="3 4">
    <name type="scientific">Haloarcula vallismortis tailed virus 1</name>
    <dbReference type="NCBI Taxonomy" id="1262528"/>
    <lineage>
        <taxon>Viruses</taxon>
        <taxon>Duplodnaviria</taxon>
        <taxon>Heunggongvirae</taxon>
        <taxon>Uroviricota</taxon>
        <taxon>Caudoviricetes</taxon>
        <taxon>Thumleimavirales</taxon>
        <taxon>Druskaviridae</taxon>
        <taxon>Tredecimvirus</taxon>
        <taxon>Tredecimvirus thailandense</taxon>
        <taxon>Tredecimvirus HVTV1</taxon>
    </lineage>
</organism>
<accession>L7TNH7</accession>
<proteinExistence type="predicted"/>
<protein>
    <submittedName>
        <fullName evidence="3">Replication factor C small subunit</fullName>
    </submittedName>
</protein>
<name>L7TNH7_9CAUD</name>
<keyword evidence="4" id="KW-1185">Reference proteome</keyword>
<dbReference type="RefSeq" id="YP_007378943.1">
    <property type="nucleotide sequence ID" value="NC_020158.1"/>
</dbReference>
<dbReference type="GeneID" id="14477278"/>
<reference evidence="3 4" key="1">
    <citation type="journal article" date="2013" name="J. Virol.">
        <title>Insights into head-tailed viruses infecting extremely halophilic archaea.</title>
        <authorList>
            <person name="Pietila M.K."/>
            <person name="Laurinmaki P."/>
            <person name="Russell D.A."/>
            <person name="Ko C.C."/>
            <person name="Jacobs-Sera D."/>
            <person name="Butcher S.J."/>
            <person name="Bamford D.H."/>
            <person name="Hendrix R.W."/>
        </authorList>
    </citation>
    <scope>NUCLEOTIDE SEQUENCE [LARGE SCALE GENOMIC DNA]</scope>
</reference>
<feature type="compositionally biased region" description="Basic and acidic residues" evidence="1">
    <location>
        <begin position="92"/>
        <end position="125"/>
    </location>
</feature>
<dbReference type="SUPFAM" id="SSF64496">
    <property type="entry name" value="DNA-binding domain of intron-encoded endonucleases"/>
    <property type="match status" value="1"/>
</dbReference>
<feature type="domain" description="Nuclease associated modular" evidence="2">
    <location>
        <begin position="97"/>
        <end position="113"/>
    </location>
</feature>
<dbReference type="GO" id="GO:0003677">
    <property type="term" value="F:DNA binding"/>
    <property type="evidence" value="ECO:0007669"/>
    <property type="project" value="InterPro"/>
</dbReference>
<dbReference type="EMBL" id="KC117377">
    <property type="protein sequence ID" value="AGC34407.1"/>
    <property type="molecule type" value="Genomic_DNA"/>
</dbReference>
<evidence type="ECO:0000259" key="2">
    <source>
        <dbReference type="Pfam" id="PF07460"/>
    </source>
</evidence>
<feature type="compositionally biased region" description="Basic and acidic residues" evidence="1">
    <location>
        <begin position="44"/>
        <end position="59"/>
    </location>
</feature>